<dbReference type="Pfam" id="PF04927">
    <property type="entry name" value="SMP"/>
    <property type="match status" value="2"/>
</dbReference>
<reference evidence="4 5" key="1">
    <citation type="submission" date="2012-08" db="EMBL/GenBank/DDBJ databases">
        <title>Oryza genome evolution.</title>
        <authorList>
            <person name="Wing R.A."/>
        </authorList>
    </citation>
    <scope>NUCLEOTIDE SEQUENCE</scope>
</reference>
<evidence type="ECO:0000313" key="4">
    <source>
        <dbReference type="EnsemblPlants" id="LPERR12G16120.1"/>
    </source>
</evidence>
<name>A0A0D9Y1J7_9ORYZ</name>
<comment type="similarity">
    <text evidence="1">Belongs to the LEA type SMP family.</text>
</comment>
<keyword evidence="2" id="KW-0677">Repeat</keyword>
<dbReference type="Gramene" id="LPERR12G16120.1">
    <property type="protein sequence ID" value="LPERR12G16120.1"/>
    <property type="gene ID" value="LPERR12G16120"/>
</dbReference>
<accession>A0A0D9Y1J7</accession>
<dbReference type="EnsemblPlants" id="LPERR12G16120.1">
    <property type="protein sequence ID" value="LPERR12G16120.1"/>
    <property type="gene ID" value="LPERR12G16120"/>
</dbReference>
<dbReference type="PANTHER" id="PTHR31174:SF21">
    <property type="entry name" value="OS12G0626500 PROTEIN"/>
    <property type="match status" value="1"/>
</dbReference>
<dbReference type="STRING" id="77586.A0A0D9Y1J7"/>
<dbReference type="InterPro" id="IPR042971">
    <property type="entry name" value="LEA_SMP"/>
</dbReference>
<dbReference type="Proteomes" id="UP000032180">
    <property type="component" value="Chromosome 12"/>
</dbReference>
<reference evidence="4" key="3">
    <citation type="submission" date="2015-04" db="UniProtKB">
        <authorList>
            <consortium name="EnsemblPlants"/>
        </authorList>
    </citation>
    <scope>IDENTIFICATION</scope>
</reference>
<keyword evidence="5" id="KW-1185">Reference proteome</keyword>
<dbReference type="InterPro" id="IPR007011">
    <property type="entry name" value="LEA_SMP_dom"/>
</dbReference>
<sequence>MSQFTVAAPGKASPEKDTDAVTIGEALEAAGATPSTGSKPVDLADAAALESAEMRATGLAGVLSGGVAARAQKAADVNMRRPRHDDGGGEDQCMTLISDVADGATLALPYDKVATREDAGKVAAVATRNAGDGGKGVAQAMAAAAEMNEGRMD</sequence>
<proteinExistence type="inferred from homology"/>
<evidence type="ECO:0000256" key="2">
    <source>
        <dbReference type="ARBA" id="ARBA00022737"/>
    </source>
</evidence>
<dbReference type="PANTHER" id="PTHR31174">
    <property type="entry name" value="SEED MATURATION FAMILY PROTEIN"/>
    <property type="match status" value="1"/>
</dbReference>
<reference evidence="5" key="2">
    <citation type="submission" date="2013-12" db="EMBL/GenBank/DDBJ databases">
        <authorList>
            <person name="Yu Y."/>
            <person name="Lee S."/>
            <person name="de Baynast K."/>
            <person name="Wissotski M."/>
            <person name="Liu L."/>
            <person name="Talag J."/>
            <person name="Goicoechea J."/>
            <person name="Angelova A."/>
            <person name="Jetty R."/>
            <person name="Kudrna D."/>
            <person name="Golser W."/>
            <person name="Rivera L."/>
            <person name="Zhang J."/>
            <person name="Wing R."/>
        </authorList>
    </citation>
    <scope>NUCLEOTIDE SEQUENCE</scope>
</reference>
<feature type="domain" description="SMP" evidence="3">
    <location>
        <begin position="21"/>
        <end position="80"/>
    </location>
</feature>
<organism evidence="4 5">
    <name type="scientific">Leersia perrieri</name>
    <dbReference type="NCBI Taxonomy" id="77586"/>
    <lineage>
        <taxon>Eukaryota</taxon>
        <taxon>Viridiplantae</taxon>
        <taxon>Streptophyta</taxon>
        <taxon>Embryophyta</taxon>
        <taxon>Tracheophyta</taxon>
        <taxon>Spermatophyta</taxon>
        <taxon>Magnoliopsida</taxon>
        <taxon>Liliopsida</taxon>
        <taxon>Poales</taxon>
        <taxon>Poaceae</taxon>
        <taxon>BOP clade</taxon>
        <taxon>Oryzoideae</taxon>
        <taxon>Oryzeae</taxon>
        <taxon>Oryzinae</taxon>
        <taxon>Leersia</taxon>
    </lineage>
</organism>
<feature type="domain" description="SMP" evidence="3">
    <location>
        <begin position="97"/>
        <end position="150"/>
    </location>
</feature>
<protein>
    <recommendedName>
        <fullName evidence="3">SMP domain-containing protein</fullName>
    </recommendedName>
</protein>
<dbReference type="HOGENOM" id="CLU_108686_0_0_1"/>
<evidence type="ECO:0000259" key="3">
    <source>
        <dbReference type="Pfam" id="PF04927"/>
    </source>
</evidence>
<evidence type="ECO:0000256" key="1">
    <source>
        <dbReference type="ARBA" id="ARBA00010733"/>
    </source>
</evidence>
<dbReference type="AlphaFoldDB" id="A0A0D9Y1J7"/>
<evidence type="ECO:0000313" key="5">
    <source>
        <dbReference type="Proteomes" id="UP000032180"/>
    </source>
</evidence>
<dbReference type="eggNOG" id="ENOG502SS8P">
    <property type="taxonomic scope" value="Eukaryota"/>
</dbReference>